<name>A0A0F9JEX7_9ZZZZ</name>
<gene>
    <name evidence="1" type="ORF">LCGC14_1764950</name>
</gene>
<dbReference type="EMBL" id="LAZR01016467">
    <property type="protein sequence ID" value="KKM04371.1"/>
    <property type="molecule type" value="Genomic_DNA"/>
</dbReference>
<accession>A0A0F9JEX7</accession>
<comment type="caution">
    <text evidence="1">The sequence shown here is derived from an EMBL/GenBank/DDBJ whole genome shotgun (WGS) entry which is preliminary data.</text>
</comment>
<proteinExistence type="predicted"/>
<protein>
    <submittedName>
        <fullName evidence="1">Uncharacterized protein</fullName>
    </submittedName>
</protein>
<dbReference type="AlphaFoldDB" id="A0A0F9JEX7"/>
<organism evidence="1">
    <name type="scientific">marine sediment metagenome</name>
    <dbReference type="NCBI Taxonomy" id="412755"/>
    <lineage>
        <taxon>unclassified sequences</taxon>
        <taxon>metagenomes</taxon>
        <taxon>ecological metagenomes</taxon>
    </lineage>
</organism>
<sequence length="93" mass="10486">MADWPEGISDGLILPCALCGIVSQFDWAAVDEVWREVAPSEHQRGVICLPCFETLAAEAGITCSYITRIQFIGVGRTWDFREPGRMYVWSKYV</sequence>
<evidence type="ECO:0000313" key="1">
    <source>
        <dbReference type="EMBL" id="KKM04371.1"/>
    </source>
</evidence>
<reference evidence="1" key="1">
    <citation type="journal article" date="2015" name="Nature">
        <title>Complex archaea that bridge the gap between prokaryotes and eukaryotes.</title>
        <authorList>
            <person name="Spang A."/>
            <person name="Saw J.H."/>
            <person name="Jorgensen S.L."/>
            <person name="Zaremba-Niedzwiedzka K."/>
            <person name="Martijn J."/>
            <person name="Lind A.E."/>
            <person name="van Eijk R."/>
            <person name="Schleper C."/>
            <person name="Guy L."/>
            <person name="Ettema T.J."/>
        </authorList>
    </citation>
    <scope>NUCLEOTIDE SEQUENCE</scope>
</reference>